<name>A0AAU7PPI5_9FIRM</name>
<feature type="transmembrane region" description="Helical" evidence="1">
    <location>
        <begin position="12"/>
        <end position="36"/>
    </location>
</feature>
<keyword evidence="1" id="KW-0812">Transmembrane</keyword>
<reference evidence="2" key="1">
    <citation type="submission" date="2024-06" db="EMBL/GenBank/DDBJ databases">
        <title>Lacrimispora cavernae sp. nov., a novel anaerobe isolated from bat guano pile inside a cave.</title>
        <authorList>
            <person name="Miller S.L."/>
            <person name="Lu N."/>
            <person name="King J."/>
            <person name="Sankaranarayanan K."/>
            <person name="Lawson P.A."/>
        </authorList>
    </citation>
    <scope>NUCLEOTIDE SEQUENCE</scope>
    <source>
        <strain evidence="2">BS-2</strain>
    </source>
</reference>
<evidence type="ECO:0000313" key="2">
    <source>
        <dbReference type="EMBL" id="XBS53691.1"/>
    </source>
</evidence>
<organism evidence="2">
    <name type="scientific">Lacrimispora sp. BS-2</name>
    <dbReference type="NCBI Taxonomy" id="3151850"/>
    <lineage>
        <taxon>Bacteria</taxon>
        <taxon>Bacillati</taxon>
        <taxon>Bacillota</taxon>
        <taxon>Clostridia</taxon>
        <taxon>Lachnospirales</taxon>
        <taxon>Lachnospiraceae</taxon>
        <taxon>Lacrimispora</taxon>
    </lineage>
</organism>
<keyword evidence="1" id="KW-0472">Membrane</keyword>
<keyword evidence="1" id="KW-1133">Transmembrane helix</keyword>
<dbReference type="RefSeq" id="WP_349945844.1">
    <property type="nucleotide sequence ID" value="NZ_CP157940.1"/>
</dbReference>
<dbReference type="AlphaFoldDB" id="A0AAU7PPI5"/>
<accession>A0AAU7PPI5</accession>
<dbReference type="EMBL" id="CP157940">
    <property type="protein sequence ID" value="XBS53691.1"/>
    <property type="molecule type" value="Genomic_DNA"/>
</dbReference>
<sequence>MKRKYKGIKKELVTFTIGCIICIVFVLSIGSIYLTYHTTRRSLAKSLKETS</sequence>
<proteinExistence type="predicted"/>
<evidence type="ECO:0000256" key="1">
    <source>
        <dbReference type="SAM" id="Phobius"/>
    </source>
</evidence>
<gene>
    <name evidence="2" type="ORF">ABFV83_18090</name>
</gene>
<protein>
    <submittedName>
        <fullName evidence="2">Uncharacterized protein</fullName>
    </submittedName>
</protein>